<evidence type="ECO:0000313" key="4">
    <source>
        <dbReference type="Proteomes" id="UP000094795"/>
    </source>
</evidence>
<comment type="caution">
    <text evidence="3">The sequence shown here is derived from an EMBL/GenBank/DDBJ whole genome shotgun (WGS) entry which is preliminary data.</text>
</comment>
<accession>A0A1C1YZ62</accession>
<keyword evidence="2" id="KW-0472">Membrane</keyword>
<gene>
    <name evidence="3" type="ORF">AWJ14_00235</name>
</gene>
<keyword evidence="2" id="KW-1133">Transmembrane helix</keyword>
<evidence type="ECO:0000313" key="3">
    <source>
        <dbReference type="EMBL" id="OCW58696.1"/>
    </source>
</evidence>
<evidence type="ECO:0000256" key="1">
    <source>
        <dbReference type="SAM" id="MobiDB-lite"/>
    </source>
</evidence>
<dbReference type="AlphaFoldDB" id="A0A1C1YZ62"/>
<feature type="region of interest" description="Disordered" evidence="1">
    <location>
        <begin position="57"/>
        <end position="82"/>
    </location>
</feature>
<proteinExistence type="predicted"/>
<evidence type="ECO:0000256" key="2">
    <source>
        <dbReference type="SAM" id="Phobius"/>
    </source>
</evidence>
<organism evidence="3 4">
    <name type="scientific">Hoeflea olei</name>
    <dbReference type="NCBI Taxonomy" id="1480615"/>
    <lineage>
        <taxon>Bacteria</taxon>
        <taxon>Pseudomonadati</taxon>
        <taxon>Pseudomonadota</taxon>
        <taxon>Alphaproteobacteria</taxon>
        <taxon>Hyphomicrobiales</taxon>
        <taxon>Rhizobiaceae</taxon>
        <taxon>Hoeflea</taxon>
    </lineage>
</organism>
<keyword evidence="2" id="KW-0812">Transmembrane</keyword>
<dbReference type="EMBL" id="LQZT01000004">
    <property type="protein sequence ID" value="OCW58696.1"/>
    <property type="molecule type" value="Genomic_DNA"/>
</dbReference>
<sequence>MTGGGTIGRGRRLIARTGYKEIFMPDVNLIIVLALVTFAMAVGFMLFSLYRTRRDKRDNVKSAVPREDVAEARKRPGNASGL</sequence>
<keyword evidence="4" id="KW-1185">Reference proteome</keyword>
<dbReference type="Proteomes" id="UP000094795">
    <property type="component" value="Unassembled WGS sequence"/>
</dbReference>
<reference evidence="3 4" key="1">
    <citation type="submission" date="2015-12" db="EMBL/GenBank/DDBJ databases">
        <authorList>
            <person name="Shamseldin A."/>
            <person name="Moawad H."/>
            <person name="Abd El-Rahim W.M."/>
            <person name="Sadowsky M.J."/>
        </authorList>
    </citation>
    <scope>NUCLEOTIDE SEQUENCE [LARGE SCALE GENOMIC DNA]</scope>
    <source>
        <strain evidence="3 4">JC234</strain>
    </source>
</reference>
<feature type="compositionally biased region" description="Basic and acidic residues" evidence="1">
    <location>
        <begin position="57"/>
        <end position="74"/>
    </location>
</feature>
<feature type="transmembrane region" description="Helical" evidence="2">
    <location>
        <begin position="29"/>
        <end position="50"/>
    </location>
</feature>
<protein>
    <submittedName>
        <fullName evidence="3">Uncharacterized protein</fullName>
    </submittedName>
</protein>
<name>A0A1C1YZ62_9HYPH</name>